<feature type="binding site" evidence="11">
    <location>
        <position position="509"/>
    </location>
    <ligand>
        <name>Mg(2+)</name>
        <dbReference type="ChEBI" id="CHEBI:18420"/>
        <label>1</label>
        <note>catalytic</note>
    </ligand>
</feature>
<dbReference type="PRINTS" id="PR00418">
    <property type="entry name" value="TPI2FAMILY"/>
</dbReference>
<dbReference type="Proteomes" id="UP000192934">
    <property type="component" value="Chromosome I"/>
</dbReference>
<dbReference type="Pfam" id="PF00204">
    <property type="entry name" value="DNA_gyraseB"/>
    <property type="match status" value="1"/>
</dbReference>
<dbReference type="InterPro" id="IPR013759">
    <property type="entry name" value="Topo_IIA_B_C"/>
</dbReference>
<dbReference type="STRING" id="941907.SAMN06295910_1340"/>
<protein>
    <recommendedName>
        <fullName evidence="11">DNA gyrase subunit B</fullName>
        <ecNumber evidence="11">5.6.2.2</ecNumber>
    </recommendedName>
</protein>
<dbReference type="GO" id="GO:0005694">
    <property type="term" value="C:chromosome"/>
    <property type="evidence" value="ECO:0007669"/>
    <property type="project" value="InterPro"/>
</dbReference>
<dbReference type="GO" id="GO:0006261">
    <property type="term" value="P:DNA-templated DNA replication"/>
    <property type="evidence" value="ECO:0007669"/>
    <property type="project" value="UniProtKB-UniRule"/>
</dbReference>
<dbReference type="InterPro" id="IPR006171">
    <property type="entry name" value="TOPRIM_dom"/>
</dbReference>
<dbReference type="PRINTS" id="PR01159">
    <property type="entry name" value="DNAGYRASEB"/>
</dbReference>
<dbReference type="PANTHER" id="PTHR45866">
    <property type="entry name" value="DNA GYRASE/TOPOISOMERASE SUBUNIT B"/>
    <property type="match status" value="1"/>
</dbReference>
<gene>
    <name evidence="11" type="primary">gyrB</name>
    <name evidence="14" type="ORF">SAMN06295910_1340</name>
</gene>
<name>A0A1X7G8H3_9SPHN</name>
<feature type="site" description="Interaction with DNA" evidence="11">
    <location>
        <position position="460"/>
    </location>
</feature>
<dbReference type="PROSITE" id="PS50880">
    <property type="entry name" value="TOPRIM"/>
    <property type="match status" value="1"/>
</dbReference>
<dbReference type="PANTHER" id="PTHR45866:SF1">
    <property type="entry name" value="DNA GYRASE SUBUNIT B, MITOCHONDRIAL"/>
    <property type="match status" value="1"/>
</dbReference>
<evidence type="ECO:0000256" key="8">
    <source>
        <dbReference type="ARBA" id="ARBA00023029"/>
    </source>
</evidence>
<dbReference type="InterPro" id="IPR003594">
    <property type="entry name" value="HATPase_dom"/>
</dbReference>
<dbReference type="OrthoDB" id="9802808at2"/>
<evidence type="ECO:0000259" key="13">
    <source>
        <dbReference type="PROSITE" id="PS50880"/>
    </source>
</evidence>
<proteinExistence type="inferred from homology"/>
<dbReference type="Pfam" id="PF02518">
    <property type="entry name" value="HATPase_c"/>
    <property type="match status" value="1"/>
</dbReference>
<dbReference type="AlphaFoldDB" id="A0A1X7G8H3"/>
<dbReference type="CDD" id="cd03366">
    <property type="entry name" value="TOPRIM_TopoIIA_GyrB"/>
    <property type="match status" value="1"/>
</dbReference>
<comment type="subcellular location">
    <subcellularLocation>
        <location evidence="11">Cytoplasm</location>
    </subcellularLocation>
</comment>
<evidence type="ECO:0000256" key="5">
    <source>
        <dbReference type="ARBA" id="ARBA00022741"/>
    </source>
</evidence>
<evidence type="ECO:0000256" key="3">
    <source>
        <dbReference type="ARBA" id="ARBA00022490"/>
    </source>
</evidence>
<dbReference type="SUPFAM" id="SSF56719">
    <property type="entry name" value="Type II DNA topoisomerase"/>
    <property type="match status" value="1"/>
</dbReference>
<dbReference type="NCBIfam" id="NF004189">
    <property type="entry name" value="PRK05644.1"/>
    <property type="match status" value="1"/>
</dbReference>
<accession>A0A1X7G8H3</accession>
<organism evidence="14 15">
    <name type="scientific">Allosphingosinicella indica</name>
    <dbReference type="NCBI Taxonomy" id="941907"/>
    <lineage>
        <taxon>Bacteria</taxon>
        <taxon>Pseudomonadati</taxon>
        <taxon>Pseudomonadota</taxon>
        <taxon>Alphaproteobacteria</taxon>
        <taxon>Sphingomonadales</taxon>
        <taxon>Sphingomonadaceae</taxon>
        <taxon>Allosphingosinicella</taxon>
    </lineage>
</organism>
<keyword evidence="6 11" id="KW-0067">ATP-binding</keyword>
<dbReference type="EMBL" id="LT840185">
    <property type="protein sequence ID" value="SMF65873.1"/>
    <property type="molecule type" value="Genomic_DNA"/>
</dbReference>
<comment type="function">
    <text evidence="11">A type II topoisomerase that negatively supercoils closed circular double-stranded (ds) DNA in an ATP-dependent manner to modulate DNA topology and maintain chromosomes in an underwound state. Negative supercoiling favors strand separation, and DNA replication, transcription, recombination and repair, all of which involve strand separation. Also able to catalyze the interconversion of other topological isomers of dsDNA rings, including catenanes and knotted rings. Type II topoisomerases break and join 2 DNA strands simultaneously in an ATP-dependent manner.</text>
</comment>
<feature type="region of interest" description="Disordered" evidence="12">
    <location>
        <begin position="712"/>
        <end position="731"/>
    </location>
</feature>
<dbReference type="GO" id="GO:0003918">
    <property type="term" value="F:DNA topoisomerase type II (double strand cut, ATP-hydrolyzing) activity"/>
    <property type="evidence" value="ECO:0007669"/>
    <property type="project" value="UniProtKB-UniRule"/>
</dbReference>
<keyword evidence="9" id="KW-0238">DNA-binding</keyword>
<keyword evidence="10 11" id="KW-0413">Isomerase</keyword>
<dbReference type="SUPFAM" id="SSF54211">
    <property type="entry name" value="Ribosomal protein S5 domain 2-like"/>
    <property type="match status" value="1"/>
</dbReference>
<evidence type="ECO:0000313" key="14">
    <source>
        <dbReference type="EMBL" id="SMF65873.1"/>
    </source>
</evidence>
<dbReference type="GO" id="GO:0046872">
    <property type="term" value="F:metal ion binding"/>
    <property type="evidence" value="ECO:0007669"/>
    <property type="project" value="UniProtKB-KW"/>
</dbReference>
<evidence type="ECO:0000256" key="10">
    <source>
        <dbReference type="ARBA" id="ARBA00023235"/>
    </source>
</evidence>
<dbReference type="CDD" id="cd16928">
    <property type="entry name" value="HATPase_GyrB-like"/>
    <property type="match status" value="1"/>
</dbReference>
<dbReference type="InterPro" id="IPR049353">
    <property type="entry name" value="GyrB_hook"/>
</dbReference>
<dbReference type="InterPro" id="IPR013760">
    <property type="entry name" value="Topo_IIA-like_dom_sf"/>
</dbReference>
<dbReference type="NCBIfam" id="TIGR01059">
    <property type="entry name" value="gyrB"/>
    <property type="match status" value="1"/>
</dbReference>
<dbReference type="Gene3D" id="3.30.565.10">
    <property type="entry name" value="Histidine kinase-like ATPase, C-terminal domain"/>
    <property type="match status" value="1"/>
</dbReference>
<keyword evidence="4 11" id="KW-0479">Metal-binding</keyword>
<keyword evidence="15" id="KW-1185">Reference proteome</keyword>
<dbReference type="PROSITE" id="PS00177">
    <property type="entry name" value="TOPOISOMERASE_II"/>
    <property type="match status" value="1"/>
</dbReference>
<evidence type="ECO:0000256" key="7">
    <source>
        <dbReference type="ARBA" id="ARBA00022842"/>
    </source>
</evidence>
<dbReference type="Gene3D" id="3.30.230.10">
    <property type="match status" value="1"/>
</dbReference>
<dbReference type="GO" id="GO:0005737">
    <property type="term" value="C:cytoplasm"/>
    <property type="evidence" value="ECO:0007669"/>
    <property type="project" value="UniProtKB-SubCell"/>
</dbReference>
<dbReference type="FunFam" id="3.40.50.670:FF:000001">
    <property type="entry name" value="DNA topoisomerase 2"/>
    <property type="match status" value="1"/>
</dbReference>
<evidence type="ECO:0000313" key="15">
    <source>
        <dbReference type="Proteomes" id="UP000192934"/>
    </source>
</evidence>
<dbReference type="InterPro" id="IPR014721">
    <property type="entry name" value="Ribsml_uS5_D2-typ_fold_subgr"/>
</dbReference>
<comment type="cofactor">
    <cofactor evidence="11">
        <name>Mg(2+)</name>
        <dbReference type="ChEBI" id="CHEBI:18420"/>
    </cofactor>
    <cofactor evidence="11">
        <name>Mn(2+)</name>
        <dbReference type="ChEBI" id="CHEBI:29035"/>
    </cofactor>
    <cofactor evidence="11">
        <name>Ca(2+)</name>
        <dbReference type="ChEBI" id="CHEBI:29108"/>
    </cofactor>
    <text evidence="11">Binds two Mg(2+) per subunit. The magnesium ions form salt bridges with both the protein and the DNA. Can also accept other divalent metal cations, such as Mn(2+) or Ca(2+).</text>
</comment>
<keyword evidence="8 11" id="KW-0799">Topoisomerase</keyword>
<dbReference type="FunFam" id="3.30.230.10:FF:000005">
    <property type="entry name" value="DNA gyrase subunit B"/>
    <property type="match status" value="1"/>
</dbReference>
<dbReference type="InterPro" id="IPR020568">
    <property type="entry name" value="Ribosomal_Su5_D2-typ_SF"/>
</dbReference>
<dbReference type="Pfam" id="PF21249">
    <property type="entry name" value="GyrB_hook"/>
    <property type="match status" value="1"/>
</dbReference>
<feature type="binding site" evidence="11">
    <location>
        <position position="435"/>
    </location>
    <ligand>
        <name>Mg(2+)</name>
        <dbReference type="ChEBI" id="CHEBI:18420"/>
        <label>1</label>
        <note>catalytic</note>
    </ligand>
</feature>
<dbReference type="SUPFAM" id="SSF55874">
    <property type="entry name" value="ATPase domain of HSP90 chaperone/DNA topoisomerase II/histidine kinase"/>
    <property type="match status" value="1"/>
</dbReference>
<dbReference type="HAMAP" id="MF_01898">
    <property type="entry name" value="GyrB"/>
    <property type="match status" value="1"/>
</dbReference>
<dbReference type="RefSeq" id="WP_085218084.1">
    <property type="nucleotide sequence ID" value="NZ_LT840185.1"/>
</dbReference>
<feature type="binding site" evidence="11">
    <location>
        <position position="509"/>
    </location>
    <ligand>
        <name>Mg(2+)</name>
        <dbReference type="ChEBI" id="CHEBI:18420"/>
        <label>2</label>
    </ligand>
</feature>
<evidence type="ECO:0000256" key="11">
    <source>
        <dbReference type="HAMAP-Rule" id="MF_01898"/>
    </source>
</evidence>
<dbReference type="InterPro" id="IPR002288">
    <property type="entry name" value="DNA_gyrase_B_C"/>
</dbReference>
<dbReference type="FunFam" id="3.30.565.10:FF:000002">
    <property type="entry name" value="DNA gyrase subunit B"/>
    <property type="match status" value="1"/>
</dbReference>
<evidence type="ECO:0000256" key="9">
    <source>
        <dbReference type="ARBA" id="ARBA00023125"/>
    </source>
</evidence>
<dbReference type="GO" id="GO:0003677">
    <property type="term" value="F:DNA binding"/>
    <property type="evidence" value="ECO:0007669"/>
    <property type="project" value="UniProtKB-KW"/>
</dbReference>
<comment type="subunit">
    <text evidence="11">Heterotetramer, composed of two GyrA and two GyrB chains. In the heterotetramer, GyrA contains the active site tyrosine that forms a transient covalent intermediate with DNA, while GyrB binds cofactors and catalyzes ATP hydrolysis.</text>
</comment>
<dbReference type="SMART" id="SM00387">
    <property type="entry name" value="HATPase_c"/>
    <property type="match status" value="1"/>
</dbReference>
<keyword evidence="5 11" id="KW-0547">Nucleotide-binding</keyword>
<dbReference type="Pfam" id="PF01751">
    <property type="entry name" value="Toprim"/>
    <property type="match status" value="1"/>
</dbReference>
<comment type="catalytic activity">
    <reaction evidence="1 11">
        <text>ATP-dependent breakage, passage and rejoining of double-stranded DNA.</text>
        <dbReference type="EC" id="5.6.2.2"/>
    </reaction>
</comment>
<dbReference type="InterPro" id="IPR036890">
    <property type="entry name" value="HATPase_C_sf"/>
</dbReference>
<dbReference type="SMART" id="SM00433">
    <property type="entry name" value="TOP2c"/>
    <property type="match status" value="1"/>
</dbReference>
<feature type="binding site" evidence="11">
    <location>
        <position position="511"/>
    </location>
    <ligand>
        <name>Mg(2+)</name>
        <dbReference type="ChEBI" id="CHEBI:18420"/>
        <label>2</label>
    </ligand>
</feature>
<dbReference type="NCBIfam" id="NF011501">
    <property type="entry name" value="PRK14939.1"/>
    <property type="match status" value="1"/>
</dbReference>
<dbReference type="EC" id="5.6.2.2" evidence="11"/>
<evidence type="ECO:0000256" key="1">
    <source>
        <dbReference type="ARBA" id="ARBA00000185"/>
    </source>
</evidence>
<dbReference type="InterPro" id="IPR013506">
    <property type="entry name" value="Topo_IIA_bsu_dom2"/>
</dbReference>
<evidence type="ECO:0000256" key="2">
    <source>
        <dbReference type="ARBA" id="ARBA00010708"/>
    </source>
</evidence>
<dbReference type="InterPro" id="IPR034160">
    <property type="entry name" value="TOPRIM_GyrB"/>
</dbReference>
<dbReference type="CDD" id="cd00822">
    <property type="entry name" value="TopoII_Trans_DNA_gyrase"/>
    <property type="match status" value="1"/>
</dbReference>
<dbReference type="InterPro" id="IPR011557">
    <property type="entry name" value="GyrB"/>
</dbReference>
<keyword evidence="3 11" id="KW-0963">Cytoplasm</keyword>
<evidence type="ECO:0000256" key="4">
    <source>
        <dbReference type="ARBA" id="ARBA00022723"/>
    </source>
</evidence>
<feature type="site" description="Interaction with DNA" evidence="11">
    <location>
        <position position="463"/>
    </location>
</feature>
<dbReference type="InterPro" id="IPR000565">
    <property type="entry name" value="Topo_IIA_B"/>
</dbReference>
<reference evidence="15" key="1">
    <citation type="submission" date="2017-04" db="EMBL/GenBank/DDBJ databases">
        <authorList>
            <person name="Varghese N."/>
            <person name="Submissions S."/>
        </authorList>
    </citation>
    <scope>NUCLEOTIDE SEQUENCE [LARGE SCALE GENOMIC DNA]</scope>
    <source>
        <strain evidence="15">Dd16</strain>
    </source>
</reference>
<dbReference type="Gene3D" id="3.40.50.670">
    <property type="match status" value="2"/>
</dbReference>
<dbReference type="InterPro" id="IPR018522">
    <property type="entry name" value="TopoIIA_CS"/>
</dbReference>
<sequence>MASSPTENSYGADSIKVLKGLDAVRKRPGMYIGDTDDGSGLHHMVFEVSDNAIDEALAGHCDRILITLNADGSVSVEDNGRGIPTGIHAEEGVSAAEVIMTQLHAGGKFENTSDDNAYKVSGGLHGVGVSVVNALSEFLDLNIWRDGEEHWMRFRHGDAEAPLKVLGPAPEGKKGTRVTFLPSPATFKITEFDFDKLEHRYRELAFLNSGVRLFLTDARHEEERQVELFYEGGIAAFVRYLDRAKTPLIPEPISVSGQRDDIGIDVALEWNDSYYEQVLAFTNNIPQRDGGTHMAAFRAALTRTLNNYADKSGMMKREKVSLTGDDMREGLTAIVSVKLPDPKFSSQTKDKLVSSEVRQPLESLMADKLAEWLEENPGHARTIIQKIIDAAAAREAARKAREASRKSVMGIASLPGKLADCQERDPAKSELFLVEGDSAGGSAKQGRNRHNQAILPLKGKILNVERARFDRMLSSKEVGTLIQAIGTGIGRDDFNIDKLRYHKIVIMTDADVDGAHIRTLLLTFFYRQMPEIIERGHLFIAQPPLYKVAKGRSEVYLKDDAALDEYLVGAGLGAMVLETAEGPRSGEDLRALAEHARRMRTLMRYVPRRYDPAIIEALALSGALDPEMRTADRGAAITRAAAWLDAGDEEGSWAGEASEEGSYTLKRLWRGVTDWHIIDHKFLVSAEARKLHGLATEQAESYTKPSRLIRAGQAEAAEEGDEDAIPAKGTPVTRPSELLDAILAAGRKGLSVQRYKGLGEMNAEQLWETTLDPGNRSLLQVGVDQADVADEIFTRLMGDVVEPRRDFIQENALNVANLDV</sequence>
<evidence type="ECO:0000256" key="12">
    <source>
        <dbReference type="SAM" id="MobiDB-lite"/>
    </source>
</evidence>
<evidence type="ECO:0000256" key="6">
    <source>
        <dbReference type="ARBA" id="ARBA00022840"/>
    </source>
</evidence>
<dbReference type="Pfam" id="PF00986">
    <property type="entry name" value="DNA_gyraseB_C"/>
    <property type="match status" value="1"/>
</dbReference>
<keyword evidence="7 11" id="KW-0460">Magnesium</keyword>
<dbReference type="GO" id="GO:0006265">
    <property type="term" value="P:DNA topological change"/>
    <property type="evidence" value="ECO:0007669"/>
    <property type="project" value="UniProtKB-UniRule"/>
</dbReference>
<comment type="miscellaneous">
    <text evidence="11">Few gyrases are as efficient as E.coli at forming negative supercoils. Not all organisms have 2 type II topoisomerases; in organisms with a single type II topoisomerase this enzyme also has to decatenate newly replicated chromosomes.</text>
</comment>
<comment type="similarity">
    <text evidence="2 11">Belongs to the type II topoisomerase GyrB family.</text>
</comment>
<feature type="domain" description="Toprim" evidence="13">
    <location>
        <begin position="429"/>
        <end position="544"/>
    </location>
</feature>
<dbReference type="GO" id="GO:0005524">
    <property type="term" value="F:ATP binding"/>
    <property type="evidence" value="ECO:0007669"/>
    <property type="project" value="UniProtKB-UniRule"/>
</dbReference>
<dbReference type="InterPro" id="IPR001241">
    <property type="entry name" value="Topo_IIA"/>
</dbReference>